<evidence type="ECO:0000313" key="2">
    <source>
        <dbReference type="EMBL" id="MPC30494.1"/>
    </source>
</evidence>
<evidence type="ECO:0000256" key="1">
    <source>
        <dbReference type="SAM" id="MobiDB-lite"/>
    </source>
</evidence>
<evidence type="ECO:0000313" key="3">
    <source>
        <dbReference type="Proteomes" id="UP000324222"/>
    </source>
</evidence>
<comment type="caution">
    <text evidence="2">The sequence shown here is derived from an EMBL/GenBank/DDBJ whole genome shotgun (WGS) entry which is preliminary data.</text>
</comment>
<dbReference type="EMBL" id="VSRR010002265">
    <property type="protein sequence ID" value="MPC30494.1"/>
    <property type="molecule type" value="Genomic_DNA"/>
</dbReference>
<keyword evidence="3" id="KW-1185">Reference proteome</keyword>
<gene>
    <name evidence="2" type="ORF">E2C01_023761</name>
</gene>
<dbReference type="Proteomes" id="UP000324222">
    <property type="component" value="Unassembled WGS sequence"/>
</dbReference>
<reference evidence="2 3" key="1">
    <citation type="submission" date="2019-05" db="EMBL/GenBank/DDBJ databases">
        <title>Another draft genome of Portunus trituberculatus and its Hox gene families provides insights of decapod evolution.</title>
        <authorList>
            <person name="Jeong J.-H."/>
            <person name="Song I."/>
            <person name="Kim S."/>
            <person name="Choi T."/>
            <person name="Kim D."/>
            <person name="Ryu S."/>
            <person name="Kim W."/>
        </authorList>
    </citation>
    <scope>NUCLEOTIDE SEQUENCE [LARGE SCALE GENOMIC DNA]</scope>
    <source>
        <tissue evidence="2">Muscle</tissue>
    </source>
</reference>
<accession>A0A5B7ECH3</accession>
<proteinExistence type="predicted"/>
<organism evidence="2 3">
    <name type="scientific">Portunus trituberculatus</name>
    <name type="common">Swimming crab</name>
    <name type="synonym">Neptunus trituberculatus</name>
    <dbReference type="NCBI Taxonomy" id="210409"/>
    <lineage>
        <taxon>Eukaryota</taxon>
        <taxon>Metazoa</taxon>
        <taxon>Ecdysozoa</taxon>
        <taxon>Arthropoda</taxon>
        <taxon>Crustacea</taxon>
        <taxon>Multicrustacea</taxon>
        <taxon>Malacostraca</taxon>
        <taxon>Eumalacostraca</taxon>
        <taxon>Eucarida</taxon>
        <taxon>Decapoda</taxon>
        <taxon>Pleocyemata</taxon>
        <taxon>Brachyura</taxon>
        <taxon>Eubrachyura</taxon>
        <taxon>Portunoidea</taxon>
        <taxon>Portunidae</taxon>
        <taxon>Portuninae</taxon>
        <taxon>Portunus</taxon>
    </lineage>
</organism>
<name>A0A5B7ECH3_PORTR</name>
<dbReference type="AlphaFoldDB" id="A0A5B7ECH3"/>
<feature type="region of interest" description="Disordered" evidence="1">
    <location>
        <begin position="1"/>
        <end position="79"/>
    </location>
</feature>
<protein>
    <submittedName>
        <fullName evidence="2">Uncharacterized protein</fullName>
    </submittedName>
</protein>
<feature type="compositionally biased region" description="Pro residues" evidence="1">
    <location>
        <begin position="33"/>
        <end position="47"/>
    </location>
</feature>
<sequence length="79" mass="8759">MFLINRADPLVPPITSPSLGTLPAQLHTAPHTPRLPPPHPHPSPALPRDPRSLWWQWDDGETLPSRHPTLPPPHTATNL</sequence>
<feature type="compositionally biased region" description="Pro residues" evidence="1">
    <location>
        <begin position="69"/>
        <end position="79"/>
    </location>
</feature>